<dbReference type="Pfam" id="PF13768">
    <property type="entry name" value="VWA_3"/>
    <property type="match status" value="1"/>
</dbReference>
<evidence type="ECO:0000313" key="3">
    <source>
        <dbReference type="Proteomes" id="UP000013167"/>
    </source>
</evidence>
<comment type="caution">
    <text evidence="2">The sequence shown here is derived from an EMBL/GenBank/DDBJ whole genome shotgun (WGS) entry which is preliminary data.</text>
</comment>
<dbReference type="AlphaFoldDB" id="N0DZB2"/>
<protein>
    <recommendedName>
        <fullName evidence="1">VWFA domain-containing protein</fullName>
    </recommendedName>
</protein>
<accession>N0DZB2</accession>
<dbReference type="eggNOG" id="COG2304">
    <property type="taxonomic scope" value="Bacteria"/>
</dbReference>
<dbReference type="SMART" id="SM00327">
    <property type="entry name" value="VWA"/>
    <property type="match status" value="1"/>
</dbReference>
<dbReference type="Gene3D" id="3.40.50.410">
    <property type="entry name" value="von Willebrand factor, type A domain"/>
    <property type="match status" value="1"/>
</dbReference>
<name>N0DZB2_9MICO</name>
<evidence type="ECO:0000313" key="2">
    <source>
        <dbReference type="EMBL" id="CCH68696.1"/>
    </source>
</evidence>
<proteinExistence type="predicted"/>
<dbReference type="InterPro" id="IPR041176">
    <property type="entry name" value="VWA_3_C"/>
</dbReference>
<dbReference type="Proteomes" id="UP000013167">
    <property type="component" value="Unassembled WGS sequence"/>
</dbReference>
<dbReference type="Gene3D" id="2.60.40.3670">
    <property type="match status" value="1"/>
</dbReference>
<dbReference type="RefSeq" id="WP_010851595.1">
    <property type="nucleotide sequence ID" value="NZ_HF570956.1"/>
</dbReference>
<reference evidence="2 3" key="1">
    <citation type="journal article" date="2013" name="ISME J.">
        <title>A metabolic model for members of the genus Tetrasphaera involved in enhanced biological phosphorus removal.</title>
        <authorList>
            <person name="Kristiansen R."/>
            <person name="Nguyen H.T.T."/>
            <person name="Saunders A.M."/>
            <person name="Nielsen J.L."/>
            <person name="Wimmer R."/>
            <person name="Le V.Q."/>
            <person name="McIlroy S.J."/>
            <person name="Petrovski S."/>
            <person name="Seviour R.J."/>
            <person name="Calteau A."/>
            <person name="Nielsen K.L."/>
            <person name="Nielsen P.H."/>
        </authorList>
    </citation>
    <scope>NUCLEOTIDE SEQUENCE [LARGE SCALE GENOMIC DNA]</scope>
    <source>
        <strain evidence="2 3">Lp2</strain>
    </source>
</reference>
<evidence type="ECO:0000259" key="1">
    <source>
        <dbReference type="SMART" id="SM00327"/>
    </source>
</evidence>
<dbReference type="InterPro" id="IPR036465">
    <property type="entry name" value="vWFA_dom_sf"/>
</dbReference>
<dbReference type="STRING" id="1193181.BN10_1130008"/>
<dbReference type="PANTHER" id="PTHR45737:SF6">
    <property type="entry name" value="VON WILLEBRAND FACTOR A DOMAIN-CONTAINING PROTEIN 5A"/>
    <property type="match status" value="1"/>
</dbReference>
<dbReference type="SUPFAM" id="SSF53300">
    <property type="entry name" value="vWA-like"/>
    <property type="match status" value="1"/>
</dbReference>
<dbReference type="HOGENOM" id="CLU_564765_0_0_11"/>
<feature type="domain" description="VWFA" evidence="1">
    <location>
        <begin position="42"/>
        <end position="218"/>
    </location>
</feature>
<dbReference type="PANTHER" id="PTHR45737">
    <property type="entry name" value="VON WILLEBRAND FACTOR A DOMAIN-CONTAINING PROTEIN 5A"/>
    <property type="match status" value="1"/>
</dbReference>
<dbReference type="OrthoDB" id="568872at2"/>
<dbReference type="Pfam" id="PF18571">
    <property type="entry name" value="VWA_3_C"/>
    <property type="match status" value="1"/>
</dbReference>
<organism evidence="2 3">
    <name type="scientific">Phycicoccus elongatus Lp2</name>
    <dbReference type="NCBI Taxonomy" id="1193181"/>
    <lineage>
        <taxon>Bacteria</taxon>
        <taxon>Bacillati</taxon>
        <taxon>Actinomycetota</taxon>
        <taxon>Actinomycetes</taxon>
        <taxon>Micrococcales</taxon>
        <taxon>Intrasporangiaceae</taxon>
        <taxon>Phycicoccus</taxon>
    </lineage>
</organism>
<sequence>MADFTAAVYQNEFLADGGTDVQAIVSVTCANAGKAGQGGSGDAGEIIIIDTSGSMGVETMEGAKAAAIAALNEIVDGTWFSVISGNGAAFLAYPNVRSGPGMVRMDDRTRGEGARAINALSAAGGTVISTWLDLAGTLFASVPEVTQRHVLLLTDGENNEPASVLDAAIRRATNYYQADCRGAGTDWKVSEIRRIAQALLGTVDIIPEPAQMEAQFQEIMRASMSRGVSDAQLRVWAPQGAQVVFVRQVLPTVEDLTARRTAVNDLTGAYPTGAWSDETRDYHVSVRLPAKALGQEQLAARVQIAIGDDVKAQGLVKAKWSSDDNLTARIDSQVAHYTGQTELAAVIQEGLAAKSAGNEELATTKLGRAVQLAAETGNDEATAKLRKVVDVQDAEAGTVRLKKAVEKADEMALDTASTKTTRVRK</sequence>
<keyword evidence="3" id="KW-1185">Reference proteome</keyword>
<dbReference type="EMBL" id="CAIZ01000017">
    <property type="protein sequence ID" value="CCH68696.1"/>
    <property type="molecule type" value="Genomic_DNA"/>
</dbReference>
<dbReference type="Gene3D" id="1.20.120.1690">
    <property type="match status" value="1"/>
</dbReference>
<dbReference type="InterPro" id="IPR002035">
    <property type="entry name" value="VWF_A"/>
</dbReference>
<gene>
    <name evidence="2" type="ORF">BN10_1130008</name>
</gene>